<evidence type="ECO:0000259" key="2">
    <source>
        <dbReference type="PROSITE" id="PS50158"/>
    </source>
</evidence>
<keyword evidence="1" id="KW-0479">Metal-binding</keyword>
<dbReference type="GO" id="GO:0003676">
    <property type="term" value="F:nucleic acid binding"/>
    <property type="evidence" value="ECO:0007669"/>
    <property type="project" value="InterPro"/>
</dbReference>
<reference evidence="3 4" key="1">
    <citation type="journal article" date="2018" name="Front. Plant Sci.">
        <title>Red Clover (Trifolium pratense) and Zigzag Clover (T. medium) - A Picture of Genomic Similarities and Differences.</title>
        <authorList>
            <person name="Dluhosova J."/>
            <person name="Istvanek J."/>
            <person name="Nedelnik J."/>
            <person name="Repkova J."/>
        </authorList>
    </citation>
    <scope>NUCLEOTIDE SEQUENCE [LARGE SCALE GENOMIC DNA]</scope>
    <source>
        <strain evidence="4">cv. 10/8</strain>
        <tissue evidence="3">Leaf</tissue>
    </source>
</reference>
<dbReference type="GO" id="GO:0004674">
    <property type="term" value="F:protein serine/threonine kinase activity"/>
    <property type="evidence" value="ECO:0007669"/>
    <property type="project" value="UniProtKB-KW"/>
</dbReference>
<dbReference type="SMART" id="SM00343">
    <property type="entry name" value="ZnF_C2HC"/>
    <property type="match status" value="1"/>
</dbReference>
<dbReference type="Gene3D" id="4.10.60.10">
    <property type="entry name" value="Zinc finger, CCHC-type"/>
    <property type="match status" value="1"/>
</dbReference>
<accession>A0A392TSG1</accession>
<dbReference type="EMBL" id="LXQA010632284">
    <property type="protein sequence ID" value="MCI63170.1"/>
    <property type="molecule type" value="Genomic_DNA"/>
</dbReference>
<dbReference type="InterPro" id="IPR036875">
    <property type="entry name" value="Znf_CCHC_sf"/>
</dbReference>
<proteinExistence type="predicted"/>
<evidence type="ECO:0000256" key="1">
    <source>
        <dbReference type="PROSITE-ProRule" id="PRU00047"/>
    </source>
</evidence>
<comment type="caution">
    <text evidence="3">The sequence shown here is derived from an EMBL/GenBank/DDBJ whole genome shotgun (WGS) entry which is preliminary data.</text>
</comment>
<dbReference type="SUPFAM" id="SSF57756">
    <property type="entry name" value="Retrovirus zinc finger-like domains"/>
    <property type="match status" value="1"/>
</dbReference>
<dbReference type="Proteomes" id="UP000265520">
    <property type="component" value="Unassembled WGS sequence"/>
</dbReference>
<feature type="domain" description="CCHC-type" evidence="2">
    <location>
        <begin position="22"/>
        <end position="37"/>
    </location>
</feature>
<evidence type="ECO:0000313" key="3">
    <source>
        <dbReference type="EMBL" id="MCI63170.1"/>
    </source>
</evidence>
<evidence type="ECO:0000313" key="4">
    <source>
        <dbReference type="Proteomes" id="UP000265520"/>
    </source>
</evidence>
<feature type="non-terminal residue" evidence="3">
    <location>
        <position position="1"/>
    </location>
</feature>
<keyword evidence="3" id="KW-0808">Transferase</keyword>
<feature type="non-terminal residue" evidence="3">
    <location>
        <position position="86"/>
    </location>
</feature>
<dbReference type="Pfam" id="PF00098">
    <property type="entry name" value="zf-CCHC"/>
    <property type="match status" value="1"/>
</dbReference>
<organism evidence="3 4">
    <name type="scientific">Trifolium medium</name>
    <dbReference type="NCBI Taxonomy" id="97028"/>
    <lineage>
        <taxon>Eukaryota</taxon>
        <taxon>Viridiplantae</taxon>
        <taxon>Streptophyta</taxon>
        <taxon>Embryophyta</taxon>
        <taxon>Tracheophyta</taxon>
        <taxon>Spermatophyta</taxon>
        <taxon>Magnoliopsida</taxon>
        <taxon>eudicotyledons</taxon>
        <taxon>Gunneridae</taxon>
        <taxon>Pentapetalae</taxon>
        <taxon>rosids</taxon>
        <taxon>fabids</taxon>
        <taxon>Fabales</taxon>
        <taxon>Fabaceae</taxon>
        <taxon>Papilionoideae</taxon>
        <taxon>50 kb inversion clade</taxon>
        <taxon>NPAAA clade</taxon>
        <taxon>Hologalegina</taxon>
        <taxon>IRL clade</taxon>
        <taxon>Trifolieae</taxon>
        <taxon>Trifolium</taxon>
    </lineage>
</organism>
<sequence length="86" mass="9851">FNKGNGSRSSGYKEKKEDQKNCFNCKKPGHFIADCPELSSKEKSKRSSSKKENFKNKIKKSLMATWEDLDKMSDDEVEEEEANLAL</sequence>
<keyword evidence="1" id="KW-0862">Zinc</keyword>
<dbReference type="GO" id="GO:0008270">
    <property type="term" value="F:zinc ion binding"/>
    <property type="evidence" value="ECO:0007669"/>
    <property type="project" value="UniProtKB-KW"/>
</dbReference>
<dbReference type="PROSITE" id="PS50158">
    <property type="entry name" value="ZF_CCHC"/>
    <property type="match status" value="1"/>
</dbReference>
<keyword evidence="3" id="KW-0723">Serine/threonine-protein kinase</keyword>
<name>A0A392TSG1_9FABA</name>
<protein>
    <submittedName>
        <fullName evidence="3">Serine/threonine protein kinase SRPK1</fullName>
    </submittedName>
</protein>
<keyword evidence="3" id="KW-0418">Kinase</keyword>
<keyword evidence="1" id="KW-0863">Zinc-finger</keyword>
<dbReference type="InterPro" id="IPR001878">
    <property type="entry name" value="Znf_CCHC"/>
</dbReference>
<dbReference type="AlphaFoldDB" id="A0A392TSG1"/>
<keyword evidence="4" id="KW-1185">Reference proteome</keyword>